<comment type="caution">
    <text evidence="3">The sequence shown here is derived from an EMBL/GenBank/DDBJ whole genome shotgun (WGS) entry which is preliminary data.</text>
</comment>
<feature type="transmembrane region" description="Helical" evidence="1">
    <location>
        <begin position="7"/>
        <end position="24"/>
    </location>
</feature>
<accession>A0ABW4SFL7</accession>
<dbReference type="EC" id="2.7.7.65" evidence="3"/>
<dbReference type="PROSITE" id="PS50887">
    <property type="entry name" value="GGDEF"/>
    <property type="match status" value="1"/>
</dbReference>
<dbReference type="SUPFAM" id="SSF55073">
    <property type="entry name" value="Nucleotide cyclase"/>
    <property type="match status" value="1"/>
</dbReference>
<dbReference type="PANTHER" id="PTHR46663:SF2">
    <property type="entry name" value="GGDEF DOMAIN-CONTAINING PROTEIN"/>
    <property type="match status" value="1"/>
</dbReference>
<reference evidence="4" key="1">
    <citation type="journal article" date="2019" name="Int. J. Syst. Evol. Microbiol.">
        <title>The Global Catalogue of Microorganisms (GCM) 10K type strain sequencing project: providing services to taxonomists for standard genome sequencing and annotation.</title>
        <authorList>
            <consortium name="The Broad Institute Genomics Platform"/>
            <consortium name="The Broad Institute Genome Sequencing Center for Infectious Disease"/>
            <person name="Wu L."/>
            <person name="Ma J."/>
        </authorList>
    </citation>
    <scope>NUCLEOTIDE SEQUENCE [LARGE SCALE GENOMIC DNA]</scope>
    <source>
        <strain evidence="4">CGMCC 4.7177</strain>
    </source>
</reference>
<evidence type="ECO:0000259" key="2">
    <source>
        <dbReference type="PROSITE" id="PS50887"/>
    </source>
</evidence>
<keyword evidence="1" id="KW-0472">Membrane</keyword>
<keyword evidence="4" id="KW-1185">Reference proteome</keyword>
<dbReference type="InterPro" id="IPR029787">
    <property type="entry name" value="Nucleotide_cyclase"/>
</dbReference>
<evidence type="ECO:0000256" key="1">
    <source>
        <dbReference type="SAM" id="Phobius"/>
    </source>
</evidence>
<organism evidence="3 4">
    <name type="scientific">Sporosarcina siberiensis</name>
    <dbReference type="NCBI Taxonomy" id="1365606"/>
    <lineage>
        <taxon>Bacteria</taxon>
        <taxon>Bacillati</taxon>
        <taxon>Bacillota</taxon>
        <taxon>Bacilli</taxon>
        <taxon>Bacillales</taxon>
        <taxon>Caryophanaceae</taxon>
        <taxon>Sporosarcina</taxon>
    </lineage>
</organism>
<feature type="domain" description="GGDEF" evidence="2">
    <location>
        <begin position="92"/>
        <end position="221"/>
    </location>
</feature>
<keyword evidence="3" id="KW-0808">Transferase</keyword>
<dbReference type="InterPro" id="IPR043128">
    <property type="entry name" value="Rev_trsase/Diguanyl_cyclase"/>
</dbReference>
<keyword evidence="1" id="KW-0812">Transmembrane</keyword>
<keyword evidence="3" id="KW-0548">Nucleotidyltransferase</keyword>
<dbReference type="EMBL" id="JBHUGI010000015">
    <property type="protein sequence ID" value="MFD1927769.1"/>
    <property type="molecule type" value="Genomic_DNA"/>
</dbReference>
<dbReference type="InterPro" id="IPR052163">
    <property type="entry name" value="DGC-Regulatory_Protein"/>
</dbReference>
<feature type="transmembrane region" description="Helical" evidence="1">
    <location>
        <begin position="36"/>
        <end position="52"/>
    </location>
</feature>
<dbReference type="Proteomes" id="UP001597218">
    <property type="component" value="Unassembled WGS sequence"/>
</dbReference>
<dbReference type="RefSeq" id="WP_381536522.1">
    <property type="nucleotide sequence ID" value="NZ_JBHUGI010000015.1"/>
</dbReference>
<protein>
    <submittedName>
        <fullName evidence="3">GGDEF domain-containing protein</fullName>
        <ecNumber evidence="3">2.7.7.65</ecNumber>
    </submittedName>
</protein>
<name>A0ABW4SFL7_9BACL</name>
<proteinExistence type="predicted"/>
<dbReference type="SMART" id="SM00267">
    <property type="entry name" value="GGDEF"/>
    <property type="match status" value="1"/>
</dbReference>
<evidence type="ECO:0000313" key="4">
    <source>
        <dbReference type="Proteomes" id="UP001597218"/>
    </source>
</evidence>
<dbReference type="PANTHER" id="PTHR46663">
    <property type="entry name" value="DIGUANYLATE CYCLASE DGCT-RELATED"/>
    <property type="match status" value="1"/>
</dbReference>
<dbReference type="Pfam" id="PF00990">
    <property type="entry name" value="GGDEF"/>
    <property type="match status" value="1"/>
</dbReference>
<evidence type="ECO:0000313" key="3">
    <source>
        <dbReference type="EMBL" id="MFD1927769.1"/>
    </source>
</evidence>
<keyword evidence="1" id="KW-1133">Transmembrane helix</keyword>
<sequence length="221" mass="25553">MMGYRGRIVAVGIVIMFNILRYFYYHQYMGVKFEPSFFILTAIFLGFALLGGKQYDLAKFYAERDTLTNTYNRRVVEKMFNKRISNCESKKQKLAVILIDLNNFKEINDEFGHKTGDELLRFTADLLKKNAKKDDVIIRWGGDEFVHIIPNSEPGFEFDYIHTLNNELTHNEIPSMGASIGIAVFPDEGEDFDTLIQQADKAMYEWKSNFSQDKVPAGQNK</sequence>
<dbReference type="Gene3D" id="3.30.70.270">
    <property type="match status" value="1"/>
</dbReference>
<dbReference type="NCBIfam" id="TIGR00254">
    <property type="entry name" value="GGDEF"/>
    <property type="match status" value="1"/>
</dbReference>
<gene>
    <name evidence="3" type="ORF">ACFSFY_06800</name>
</gene>
<dbReference type="GO" id="GO:0052621">
    <property type="term" value="F:diguanylate cyclase activity"/>
    <property type="evidence" value="ECO:0007669"/>
    <property type="project" value="UniProtKB-EC"/>
</dbReference>
<dbReference type="InterPro" id="IPR000160">
    <property type="entry name" value="GGDEF_dom"/>
</dbReference>
<dbReference type="CDD" id="cd01949">
    <property type="entry name" value="GGDEF"/>
    <property type="match status" value="1"/>
</dbReference>